<dbReference type="Proteomes" id="UP000292136">
    <property type="component" value="Unassembled WGS sequence"/>
</dbReference>
<name>A0ABY0IV74_9RHOO</name>
<feature type="domain" description="Flagellar hook-associated protein 2 N-terminal" evidence="6">
    <location>
        <begin position="53"/>
        <end position="117"/>
    </location>
</feature>
<keyword evidence="5" id="KW-0964">Secreted</keyword>
<dbReference type="PANTHER" id="PTHR30288:SF0">
    <property type="entry name" value="FLAGELLAR HOOK-ASSOCIATED PROTEIN 2"/>
    <property type="match status" value="1"/>
</dbReference>
<keyword evidence="8" id="KW-0282">Flagellum</keyword>
<proteinExistence type="inferred from homology"/>
<comment type="subunit">
    <text evidence="2 5">Homopentamer.</text>
</comment>
<dbReference type="InterPro" id="IPR010809">
    <property type="entry name" value="FliD_C"/>
</dbReference>
<evidence type="ECO:0000256" key="3">
    <source>
        <dbReference type="ARBA" id="ARBA00023054"/>
    </source>
</evidence>
<keyword evidence="9" id="KW-1185">Reference proteome</keyword>
<evidence type="ECO:0000313" key="8">
    <source>
        <dbReference type="EMBL" id="RZT90764.1"/>
    </source>
</evidence>
<evidence type="ECO:0000256" key="5">
    <source>
        <dbReference type="RuleBase" id="RU362066"/>
    </source>
</evidence>
<sequence>MDSSGLTSIYAYYNPYGLYGLGGLSSLGAVAAANRSQGSSSVSGIGSGSSWTTVSSLGQTLSAVSNLQTAAEKLTKPGAFSSLSVASSAPTVARGSAAEGTAQGAYTVRVDQLAQQQVLTSAAQATQYTAIGSGADTTVNFQFANGRSASVDIDGGDNTVKGLAAAINRADIGVSASVVSGPTGYQLQLSGESGAGNAFTVSASGDSTLSDFFSSPPGGNGLLLTQQAQDAKGSVNGSAFTSGTNTATTSVEGLTLKLNATGTTNLTVGGNADQAAAVTDFVKAYNAVQSGLNSLSREYAGFNLTAPYLRNTLSQALTPGAAAGSGNIQKLADIGISSNANGSLSVDTEKLRSALSSNADAVASLFSTDKGEGVADRILAQVSEDGALAVDNLLKSAAPSLTTAGLSTANLQSNLLNAMFNQQQNWLSQYSGLGSLTASLGSTDSLLSSLLGSSSNNLSGLGLIGGLSNPATVTSLFSS</sequence>
<keyword evidence="8" id="KW-0966">Cell projection</keyword>
<evidence type="ECO:0000256" key="4">
    <source>
        <dbReference type="ARBA" id="ARBA00023143"/>
    </source>
</evidence>
<dbReference type="PANTHER" id="PTHR30288">
    <property type="entry name" value="FLAGELLAR CAP/ASSEMBLY PROTEIN FLID"/>
    <property type="match status" value="1"/>
</dbReference>
<comment type="caution">
    <text evidence="8">The sequence shown here is derived from an EMBL/GenBank/DDBJ whole genome shotgun (WGS) entry which is preliminary data.</text>
</comment>
<dbReference type="InterPro" id="IPR040026">
    <property type="entry name" value="FliD"/>
</dbReference>
<organism evidence="8 9">
    <name type="scientific">Azospira oryzae</name>
    <dbReference type="NCBI Taxonomy" id="146939"/>
    <lineage>
        <taxon>Bacteria</taxon>
        <taxon>Pseudomonadati</taxon>
        <taxon>Pseudomonadota</taxon>
        <taxon>Betaproteobacteria</taxon>
        <taxon>Rhodocyclales</taxon>
        <taxon>Rhodocyclaceae</taxon>
        <taxon>Azospira</taxon>
    </lineage>
</organism>
<evidence type="ECO:0000256" key="1">
    <source>
        <dbReference type="ARBA" id="ARBA00009764"/>
    </source>
</evidence>
<reference evidence="8 9" key="1">
    <citation type="submission" date="2019-02" db="EMBL/GenBank/DDBJ databases">
        <title>Genomic Encyclopedia of Type Strains, Phase IV (KMG-IV): sequencing the most valuable type-strain genomes for metagenomic binning, comparative biology and taxonomic classification.</title>
        <authorList>
            <person name="Goeker M."/>
        </authorList>
    </citation>
    <scope>NUCLEOTIDE SEQUENCE [LARGE SCALE GENOMIC DNA]</scope>
    <source>
        <strain evidence="8 9">DSM 21223</strain>
    </source>
</reference>
<keyword evidence="3" id="KW-0175">Coiled coil</keyword>
<comment type="similarity">
    <text evidence="1 5">Belongs to the FliD family.</text>
</comment>
<dbReference type="Pfam" id="PF07195">
    <property type="entry name" value="FliD_C"/>
    <property type="match status" value="1"/>
</dbReference>
<feature type="domain" description="Flagellar hook-associated protein 2 C-terminal" evidence="7">
    <location>
        <begin position="228"/>
        <end position="437"/>
    </location>
</feature>
<comment type="function">
    <text evidence="5">Required for morphogenesis and for the elongation of the flagellar filament by facilitating polymerization of the flagellin monomers at the tip of growing filament. Forms a capping structure, which prevents flagellin subunits (transported through the central channel of the flagellum) from leaking out without polymerization at the distal end.</text>
</comment>
<dbReference type="EMBL" id="SHKM01000001">
    <property type="protein sequence ID" value="RZT90764.1"/>
    <property type="molecule type" value="Genomic_DNA"/>
</dbReference>
<accession>A0ABY0IV74</accession>
<keyword evidence="4 5" id="KW-0975">Bacterial flagellum</keyword>
<evidence type="ECO:0000259" key="7">
    <source>
        <dbReference type="Pfam" id="PF07195"/>
    </source>
</evidence>
<evidence type="ECO:0000256" key="2">
    <source>
        <dbReference type="ARBA" id="ARBA00011255"/>
    </source>
</evidence>
<keyword evidence="8" id="KW-0969">Cilium</keyword>
<dbReference type="InterPro" id="IPR003481">
    <property type="entry name" value="FliD_N"/>
</dbReference>
<dbReference type="Pfam" id="PF02465">
    <property type="entry name" value="FliD_N"/>
    <property type="match status" value="1"/>
</dbReference>
<comment type="subcellular location">
    <subcellularLocation>
        <location evidence="5">Secreted</location>
    </subcellularLocation>
    <subcellularLocation>
        <location evidence="5">Bacterial flagellum</location>
    </subcellularLocation>
</comment>
<protein>
    <recommendedName>
        <fullName evidence="5">Flagellar hook-associated protein 2</fullName>
        <shortName evidence="5">HAP2</shortName>
    </recommendedName>
    <alternativeName>
        <fullName evidence="5">Flagellar cap protein</fullName>
    </alternativeName>
</protein>
<gene>
    <name evidence="8" type="ORF">EV678_1585</name>
</gene>
<dbReference type="RefSeq" id="WP_130459088.1">
    <property type="nucleotide sequence ID" value="NZ_SHKM01000001.1"/>
</dbReference>
<evidence type="ECO:0000259" key="6">
    <source>
        <dbReference type="Pfam" id="PF02465"/>
    </source>
</evidence>
<evidence type="ECO:0000313" key="9">
    <source>
        <dbReference type="Proteomes" id="UP000292136"/>
    </source>
</evidence>